<dbReference type="PROSITE" id="PS50889">
    <property type="entry name" value="S4"/>
    <property type="match status" value="1"/>
</dbReference>
<dbReference type="GO" id="GO:0003723">
    <property type="term" value="F:RNA binding"/>
    <property type="evidence" value="ECO:0007669"/>
    <property type="project" value="UniProtKB-KW"/>
</dbReference>
<dbReference type="PANTHER" id="PTHR32319">
    <property type="entry name" value="BACTERIAL HEMOLYSIN-LIKE PROTEIN"/>
    <property type="match status" value="1"/>
</dbReference>
<evidence type="ECO:0000256" key="3">
    <source>
        <dbReference type="PROSITE-ProRule" id="PRU00182"/>
    </source>
</evidence>
<dbReference type="eggNOG" id="COG1189">
    <property type="taxonomic scope" value="Bacteria"/>
</dbReference>
<gene>
    <name evidence="5" type="ordered locus">Dacet_1899</name>
</gene>
<dbReference type="GO" id="GO:0008168">
    <property type="term" value="F:methyltransferase activity"/>
    <property type="evidence" value="ECO:0007669"/>
    <property type="project" value="InterPro"/>
</dbReference>
<dbReference type="GO" id="GO:0032259">
    <property type="term" value="P:methylation"/>
    <property type="evidence" value="ECO:0007669"/>
    <property type="project" value="InterPro"/>
</dbReference>
<evidence type="ECO:0000313" key="6">
    <source>
        <dbReference type="Proteomes" id="UP000002012"/>
    </source>
</evidence>
<dbReference type="InterPro" id="IPR004538">
    <property type="entry name" value="Hemolysin_A/TlyA"/>
</dbReference>
<dbReference type="EMBL" id="CP001968">
    <property type="protein sequence ID" value="ADD68663.1"/>
    <property type="molecule type" value="Genomic_DNA"/>
</dbReference>
<keyword evidence="6" id="KW-1185">Reference proteome</keyword>
<dbReference type="Gene3D" id="3.40.50.150">
    <property type="entry name" value="Vaccinia Virus protein VP39"/>
    <property type="match status" value="1"/>
</dbReference>
<reference evidence="5 6" key="1">
    <citation type="journal article" date="2010" name="Stand. Genomic Sci.">
        <title>Complete genome sequence of Denitrovibrio acetiphilus type strain (N2460).</title>
        <authorList>
            <person name="Kiss H."/>
            <person name="Lang E."/>
            <person name="Lapidus A."/>
            <person name="Copeland A."/>
            <person name="Nolan M."/>
            <person name="Glavina Del Rio T."/>
            <person name="Chen F."/>
            <person name="Lucas S."/>
            <person name="Tice H."/>
            <person name="Cheng J.F."/>
            <person name="Han C."/>
            <person name="Goodwin L."/>
            <person name="Pitluck S."/>
            <person name="Liolios K."/>
            <person name="Pati A."/>
            <person name="Ivanova N."/>
            <person name="Mavromatis K."/>
            <person name="Chen A."/>
            <person name="Palaniappan K."/>
            <person name="Land M."/>
            <person name="Hauser L."/>
            <person name="Chang Y.J."/>
            <person name="Jeffries C.D."/>
            <person name="Detter J.C."/>
            <person name="Brettin T."/>
            <person name="Spring S."/>
            <person name="Rohde M."/>
            <person name="Goker M."/>
            <person name="Woyke T."/>
            <person name="Bristow J."/>
            <person name="Eisen J.A."/>
            <person name="Markowitz V."/>
            <person name="Hugenholtz P."/>
            <person name="Kyrpides N.C."/>
            <person name="Klenk H.P."/>
        </authorList>
    </citation>
    <scope>NUCLEOTIDE SEQUENCE [LARGE SCALE GENOMIC DNA]</scope>
    <source>
        <strain evidence="6">DSM 12809 / NBRC 114555 / N2460</strain>
    </source>
</reference>
<dbReference type="Gene3D" id="3.10.290.10">
    <property type="entry name" value="RNA-binding S4 domain"/>
    <property type="match status" value="1"/>
</dbReference>
<keyword evidence="1 3" id="KW-0694">RNA-binding</keyword>
<dbReference type="InterPro" id="IPR002877">
    <property type="entry name" value="RNA_MeTrfase_FtsJ_dom"/>
</dbReference>
<dbReference type="SMART" id="SM00363">
    <property type="entry name" value="S4"/>
    <property type="match status" value="1"/>
</dbReference>
<comment type="similarity">
    <text evidence="2">Belongs to the TlyA family.</text>
</comment>
<evidence type="ECO:0000256" key="1">
    <source>
        <dbReference type="ARBA" id="ARBA00022884"/>
    </source>
</evidence>
<feature type="domain" description="RNA-binding S4" evidence="4">
    <location>
        <begin position="7"/>
        <end position="71"/>
    </location>
</feature>
<name>D4H100_DENA2</name>
<dbReference type="PANTHER" id="PTHR32319:SF0">
    <property type="entry name" value="BACTERIAL HEMOLYSIN-LIKE PROTEIN"/>
    <property type="match status" value="1"/>
</dbReference>
<proteinExistence type="inferred from homology"/>
<dbReference type="RefSeq" id="WP_013011173.1">
    <property type="nucleotide sequence ID" value="NC_013943.1"/>
</dbReference>
<dbReference type="InParanoid" id="D4H100"/>
<dbReference type="InterPro" id="IPR047048">
    <property type="entry name" value="TlyA"/>
</dbReference>
<dbReference type="InterPro" id="IPR029063">
    <property type="entry name" value="SAM-dependent_MTases_sf"/>
</dbReference>
<dbReference type="Pfam" id="PF01728">
    <property type="entry name" value="FtsJ"/>
    <property type="match status" value="1"/>
</dbReference>
<dbReference type="Pfam" id="PF01479">
    <property type="entry name" value="S4"/>
    <property type="match status" value="1"/>
</dbReference>
<dbReference type="STRING" id="522772.Dacet_1899"/>
<accession>D4H100</accession>
<sequence length="273" mass="29806">MAKVRKERIDKLLVELGLAGDIVEAAKFLMAGLVVVDDHRVDKPGTAVKETSEIRLKHHIPYVSRGGLKLERAVSAFNIDFHGKTVIDIGASTGGFSDVALQNGAAKIFAVDTGKGQLDPKVSNDSRVTVLDSTNFRIIDFDVIGEKTDIFVADVSFISLSKIFPSCVQFAGESVCAFLIKPQFEAKPGEVDKGGIVNDRTVHERVIMEVAGYGAENGFYLHGLCLSPVKGAKGNVEYLSYFVYNAHADMADLKDIISQVVYEEYCYYSQASR</sequence>
<dbReference type="SUPFAM" id="SSF53335">
    <property type="entry name" value="S-adenosyl-L-methionine-dependent methyltransferases"/>
    <property type="match status" value="1"/>
</dbReference>
<dbReference type="InterPro" id="IPR002942">
    <property type="entry name" value="S4_RNA-bd"/>
</dbReference>
<dbReference type="PIRSF" id="PIRSF005578">
    <property type="entry name" value="TlyA"/>
    <property type="match status" value="1"/>
</dbReference>
<dbReference type="SUPFAM" id="SSF55174">
    <property type="entry name" value="Alpha-L RNA-binding motif"/>
    <property type="match status" value="1"/>
</dbReference>
<evidence type="ECO:0000313" key="5">
    <source>
        <dbReference type="EMBL" id="ADD68663.1"/>
    </source>
</evidence>
<organism evidence="5 6">
    <name type="scientific">Denitrovibrio acetiphilus (strain DSM 12809 / NBRC 114555 / N2460)</name>
    <dbReference type="NCBI Taxonomy" id="522772"/>
    <lineage>
        <taxon>Bacteria</taxon>
        <taxon>Pseudomonadati</taxon>
        <taxon>Deferribacterota</taxon>
        <taxon>Deferribacteres</taxon>
        <taxon>Deferribacterales</taxon>
        <taxon>Geovibrionaceae</taxon>
        <taxon>Denitrovibrio</taxon>
    </lineage>
</organism>
<dbReference type="InterPro" id="IPR036986">
    <property type="entry name" value="S4_RNA-bd_sf"/>
</dbReference>
<evidence type="ECO:0000256" key="2">
    <source>
        <dbReference type="ARBA" id="ARBA00029460"/>
    </source>
</evidence>
<dbReference type="HOGENOM" id="CLU_058015_3_0_0"/>
<dbReference type="AlphaFoldDB" id="D4H100"/>
<dbReference type="PaxDb" id="522772-Dacet_1899"/>
<dbReference type="KEGG" id="dap:Dacet_1899"/>
<dbReference type="Proteomes" id="UP000002012">
    <property type="component" value="Chromosome"/>
</dbReference>
<dbReference type="CDD" id="cd00165">
    <property type="entry name" value="S4"/>
    <property type="match status" value="1"/>
</dbReference>
<protein>
    <submittedName>
        <fullName evidence="5">Hemolysin A</fullName>
    </submittedName>
</protein>
<dbReference type="NCBIfam" id="TIGR00478">
    <property type="entry name" value="tly"/>
    <property type="match status" value="1"/>
</dbReference>
<dbReference type="OrthoDB" id="9784736at2"/>
<evidence type="ECO:0000259" key="4">
    <source>
        <dbReference type="SMART" id="SM00363"/>
    </source>
</evidence>